<dbReference type="InterPro" id="IPR050816">
    <property type="entry name" value="Flavin-dep_Halogenase_NPB"/>
</dbReference>
<proteinExistence type="predicted"/>
<feature type="active site" evidence="1">
    <location>
        <position position="83"/>
    </location>
</feature>
<reference evidence="3" key="2">
    <citation type="submission" date="2020-09" db="EMBL/GenBank/DDBJ databases">
        <authorList>
            <person name="Sun Q."/>
            <person name="Kim S."/>
        </authorList>
    </citation>
    <scope>NUCLEOTIDE SEQUENCE</scope>
    <source>
        <strain evidence="3">KCTC 42590</strain>
    </source>
</reference>
<dbReference type="SUPFAM" id="SSF51905">
    <property type="entry name" value="FAD/NAD(P)-binding domain"/>
    <property type="match status" value="1"/>
</dbReference>
<dbReference type="PIRSF" id="PIRSF011396">
    <property type="entry name" value="Trp_halogenase"/>
    <property type="match status" value="1"/>
</dbReference>
<dbReference type="GO" id="GO:0000166">
    <property type="term" value="F:nucleotide binding"/>
    <property type="evidence" value="ECO:0007669"/>
    <property type="project" value="UniProtKB-KW"/>
</dbReference>
<dbReference type="Pfam" id="PF04820">
    <property type="entry name" value="Trp_halogenase"/>
    <property type="match status" value="1"/>
</dbReference>
<accession>A0A919ALP7</accession>
<dbReference type="Gene3D" id="3.50.50.60">
    <property type="entry name" value="FAD/NAD(P)-binding domain"/>
    <property type="match status" value="1"/>
</dbReference>
<protein>
    <submittedName>
        <fullName evidence="3">Tryptophan halogenase</fullName>
    </submittedName>
</protein>
<dbReference type="GO" id="GO:0004497">
    <property type="term" value="F:monooxygenase activity"/>
    <property type="evidence" value="ECO:0007669"/>
    <property type="project" value="InterPro"/>
</dbReference>
<dbReference type="RefSeq" id="WP_191249957.1">
    <property type="nucleotide sequence ID" value="NZ_BNCI01000001.1"/>
</dbReference>
<keyword evidence="2" id="KW-0274">FAD</keyword>
<reference evidence="3" key="1">
    <citation type="journal article" date="2014" name="Int. J. Syst. Evol. Microbiol.">
        <title>Complete genome sequence of Corynebacterium casei LMG S-19264T (=DSM 44701T), isolated from a smear-ripened cheese.</title>
        <authorList>
            <consortium name="US DOE Joint Genome Institute (JGI-PGF)"/>
            <person name="Walter F."/>
            <person name="Albersmeier A."/>
            <person name="Kalinowski J."/>
            <person name="Ruckert C."/>
        </authorList>
    </citation>
    <scope>NUCLEOTIDE SEQUENCE</scope>
    <source>
        <strain evidence="3">KCTC 42590</strain>
    </source>
</reference>
<feature type="binding site" evidence="2">
    <location>
        <position position="83"/>
    </location>
    <ligand>
        <name>7-chloro-L-tryptophan</name>
        <dbReference type="ChEBI" id="CHEBI:58713"/>
    </ligand>
</feature>
<evidence type="ECO:0000313" key="4">
    <source>
        <dbReference type="Proteomes" id="UP000630923"/>
    </source>
</evidence>
<keyword evidence="2" id="KW-0547">Nucleotide-binding</keyword>
<dbReference type="PANTHER" id="PTHR43747:SF4">
    <property type="entry name" value="FLAVIN-DEPENDENT TRYPTOPHAN HALOGENASE"/>
    <property type="match status" value="1"/>
</dbReference>
<feature type="binding site" evidence="2">
    <location>
        <begin position="15"/>
        <end position="18"/>
    </location>
    <ligand>
        <name>FAD</name>
        <dbReference type="ChEBI" id="CHEBI:57692"/>
    </ligand>
</feature>
<name>A0A919ALP7_9PROT</name>
<dbReference type="InterPro" id="IPR036188">
    <property type="entry name" value="FAD/NAD-bd_sf"/>
</dbReference>
<dbReference type="PANTHER" id="PTHR43747">
    <property type="entry name" value="FAD-BINDING PROTEIN"/>
    <property type="match status" value="1"/>
</dbReference>
<organism evidence="3 4">
    <name type="scientific">Kordiimonas sediminis</name>
    <dbReference type="NCBI Taxonomy" id="1735581"/>
    <lineage>
        <taxon>Bacteria</taxon>
        <taxon>Pseudomonadati</taxon>
        <taxon>Pseudomonadota</taxon>
        <taxon>Alphaproteobacteria</taxon>
        <taxon>Kordiimonadales</taxon>
        <taxon>Kordiimonadaceae</taxon>
        <taxon>Kordiimonas</taxon>
    </lineage>
</organism>
<evidence type="ECO:0000256" key="1">
    <source>
        <dbReference type="PIRSR" id="PIRSR011396-1"/>
    </source>
</evidence>
<keyword evidence="2" id="KW-0285">Flavoprotein</keyword>
<sequence>MHTADSMRKMVIVGGGSAGWMTALYLNRLYNHSHKNIDITVIESPDIGIIGVGEATVHSVRYFFRGMGLDEHELLRETNATLKTGIMFKNWMKPNPDGSQHAYFHPFEAQTSPAVLDISSLWMLSGRAGQERYDEGVCLSAGLAAQNLAPKSAQSRQYEGLVPYGYHIDAVLLARYLRRKAIEAGVTHIEATIDAVETEGEMIKAVTANDRRFDGDIFVDCTGFRSLLIGKLKDNNWQCFKEALPCTKAVALQREMPDGEMPRSYTTATALSNGWAWQIDLINRQGTGYVYDGDRLSADEAEAELRTFLGPDSAVLKCTHINMRVGCLKEFWVGNCIAIGLSGGFIEPLESTGLHLINLSAGLLATHLDRGEITQDVRDSFNRLMNGFYQDLKQFIVLHYCLTDRDDTDFWRAAPDTVHHTPWLKKQLGIWKHKVCEYHDLAGSFSTVFSDENYRYILYGMKHYPALSLQIDLGESEEIFARVRALSDRLAHTALPHMAYLKQINM</sequence>
<evidence type="ECO:0000256" key="2">
    <source>
        <dbReference type="PIRSR" id="PIRSR011396-2"/>
    </source>
</evidence>
<dbReference type="AlphaFoldDB" id="A0A919ALP7"/>
<dbReference type="InterPro" id="IPR006905">
    <property type="entry name" value="Flavin_halogenase"/>
</dbReference>
<dbReference type="InterPro" id="IPR033856">
    <property type="entry name" value="Trp_halogen"/>
</dbReference>
<feature type="binding site" evidence="2">
    <location>
        <position position="341"/>
    </location>
    <ligand>
        <name>FAD</name>
        <dbReference type="ChEBI" id="CHEBI:57692"/>
    </ligand>
</feature>
<evidence type="ECO:0000313" key="3">
    <source>
        <dbReference type="EMBL" id="GHF13776.1"/>
    </source>
</evidence>
<keyword evidence="4" id="KW-1185">Reference proteome</keyword>
<dbReference type="EMBL" id="BNCI01000001">
    <property type="protein sequence ID" value="GHF13776.1"/>
    <property type="molecule type" value="Genomic_DNA"/>
</dbReference>
<gene>
    <name evidence="3" type="ORF">GCM10017044_04830</name>
</gene>
<feature type="binding site" evidence="2">
    <location>
        <position position="350"/>
    </location>
    <ligand>
        <name>FAD</name>
        <dbReference type="ChEBI" id="CHEBI:57692"/>
    </ligand>
</feature>
<comment type="caution">
    <text evidence="3">The sequence shown here is derived from an EMBL/GenBank/DDBJ whole genome shotgun (WGS) entry which is preliminary data.</text>
</comment>
<dbReference type="Proteomes" id="UP000630923">
    <property type="component" value="Unassembled WGS sequence"/>
</dbReference>